<dbReference type="NCBIfam" id="TIGR00442">
    <property type="entry name" value="hisS"/>
    <property type="match status" value="1"/>
</dbReference>
<dbReference type="EMBL" id="JAUCMV010000001">
    <property type="protein sequence ID" value="KAK0424603.1"/>
    <property type="molecule type" value="Genomic_DNA"/>
</dbReference>
<evidence type="ECO:0000256" key="6">
    <source>
        <dbReference type="ARBA" id="ARBA00022917"/>
    </source>
</evidence>
<dbReference type="GO" id="GO:0032543">
    <property type="term" value="P:mitochondrial translation"/>
    <property type="evidence" value="ECO:0007669"/>
    <property type="project" value="TreeGrafter"/>
</dbReference>
<feature type="binding site" evidence="9">
    <location>
        <position position="137"/>
    </location>
    <ligand>
        <name>L-histidine</name>
        <dbReference type="ChEBI" id="CHEBI:57595"/>
    </ligand>
</feature>
<dbReference type="FunFam" id="3.40.50.800:FF:000008">
    <property type="entry name" value="histidine--tRNA ligase, cytoplasmic isoform X1"/>
    <property type="match status" value="1"/>
</dbReference>
<dbReference type="Pfam" id="PF13393">
    <property type="entry name" value="tRNA-synt_His"/>
    <property type="match status" value="1"/>
</dbReference>
<organism evidence="11 12">
    <name type="scientific">Steinernema hermaphroditum</name>
    <dbReference type="NCBI Taxonomy" id="289476"/>
    <lineage>
        <taxon>Eukaryota</taxon>
        <taxon>Metazoa</taxon>
        <taxon>Ecdysozoa</taxon>
        <taxon>Nematoda</taxon>
        <taxon>Chromadorea</taxon>
        <taxon>Rhabditida</taxon>
        <taxon>Tylenchina</taxon>
        <taxon>Panagrolaimomorpha</taxon>
        <taxon>Strongyloidoidea</taxon>
        <taxon>Steinernematidae</taxon>
        <taxon>Steinernema</taxon>
    </lineage>
</organism>
<sequence length="473" mass="53456">MWTTFFRRCSTAPATSVIYSHRSGAKQKKMSDSFALKTPRGTQDFLDDNVHRKAAIRTIEDIFVDYGGKELDTPVYELTDVLLGKYGGEASKLVYDLVNADGEKCSLRYDLTVPFARYLAMNRITKLRRYQIGKVYRREKPVMTKGRFCEFFQCDFDIAGAGETMLSDAECLKIVDEVVQKLDLGPFTTRVNHRSLLEAVLLHCGVPPEAIMPVCSSIDKLDKEPWKDVSEELRVKKNIPGAVVSQLERFITFEGDNREIIEMYRKEVSNLQVARSISELELLLKYCDAFGIDVSFDPSLARGLDYYTGMIFEATLRGESEGSGSIAAGGRYDSLAHSLTSTTKKPFSVPCVGLSIGIERIFALLHRKLPKPKEITTDVFVASPQKNLLLERISIWNRLRSAGFRAQFERKNNAKLLDQLQFCEANDVKIAVIVGKKEAEEGVVKLRNVATREETIVRDADMIEEIRRKLNDN</sequence>
<dbReference type="Proteomes" id="UP001175271">
    <property type="component" value="Unassembled WGS sequence"/>
</dbReference>
<dbReference type="Gene3D" id="3.40.50.800">
    <property type="entry name" value="Anticodon-binding domain"/>
    <property type="match status" value="1"/>
</dbReference>
<keyword evidence="12" id="KW-1185">Reference proteome</keyword>
<feature type="binding site" evidence="9">
    <location>
        <position position="153"/>
    </location>
    <ligand>
        <name>L-histidine</name>
        <dbReference type="ChEBI" id="CHEBI:57595"/>
    </ligand>
</feature>
<evidence type="ECO:0000313" key="12">
    <source>
        <dbReference type="Proteomes" id="UP001175271"/>
    </source>
</evidence>
<evidence type="ECO:0000256" key="3">
    <source>
        <dbReference type="ARBA" id="ARBA00022598"/>
    </source>
</evidence>
<evidence type="ECO:0000256" key="9">
    <source>
        <dbReference type="PIRSR" id="PIRSR001549-1"/>
    </source>
</evidence>
<comment type="similarity">
    <text evidence="1">Belongs to the class-II aminoacyl-tRNA synthetase family.</text>
</comment>
<accession>A0AA39IK26</accession>
<dbReference type="InterPro" id="IPR036621">
    <property type="entry name" value="Anticodon-bd_dom_sf"/>
</dbReference>
<keyword evidence="6" id="KW-0648">Protein biosynthesis</keyword>
<dbReference type="PROSITE" id="PS50862">
    <property type="entry name" value="AA_TRNA_LIGASE_II"/>
    <property type="match status" value="1"/>
</dbReference>
<dbReference type="InterPro" id="IPR015807">
    <property type="entry name" value="His-tRNA-ligase"/>
</dbReference>
<evidence type="ECO:0000313" key="11">
    <source>
        <dbReference type="EMBL" id="KAK0424603.1"/>
    </source>
</evidence>
<feature type="binding site" evidence="9">
    <location>
        <position position="302"/>
    </location>
    <ligand>
        <name>L-histidine</name>
        <dbReference type="ChEBI" id="CHEBI:57595"/>
    </ligand>
</feature>
<evidence type="ECO:0000256" key="2">
    <source>
        <dbReference type="ARBA" id="ARBA00012815"/>
    </source>
</evidence>
<reference evidence="11" key="1">
    <citation type="submission" date="2023-06" db="EMBL/GenBank/DDBJ databases">
        <title>Genomic analysis of the entomopathogenic nematode Steinernema hermaphroditum.</title>
        <authorList>
            <person name="Schwarz E.M."/>
            <person name="Heppert J.K."/>
            <person name="Baniya A."/>
            <person name="Schwartz H.T."/>
            <person name="Tan C.-H."/>
            <person name="Antoshechkin I."/>
            <person name="Sternberg P.W."/>
            <person name="Goodrich-Blair H."/>
            <person name="Dillman A.R."/>
        </authorList>
    </citation>
    <scope>NUCLEOTIDE SEQUENCE</scope>
    <source>
        <strain evidence="11">PS9179</strain>
        <tissue evidence="11">Whole animal</tissue>
    </source>
</reference>
<protein>
    <recommendedName>
        <fullName evidence="2">histidine--tRNA ligase</fullName>
        <ecNumber evidence="2">6.1.1.21</ecNumber>
    </recommendedName>
</protein>
<dbReference type="GO" id="GO:0002119">
    <property type="term" value="P:nematode larval development"/>
    <property type="evidence" value="ECO:0007669"/>
    <property type="project" value="TreeGrafter"/>
</dbReference>
<feature type="binding site" evidence="9">
    <location>
        <begin position="306"/>
        <end position="307"/>
    </location>
    <ligand>
        <name>L-histidine</name>
        <dbReference type="ChEBI" id="CHEBI:57595"/>
    </ligand>
</feature>
<dbReference type="InterPro" id="IPR004154">
    <property type="entry name" value="Anticodon-bd"/>
</dbReference>
<evidence type="ECO:0000256" key="5">
    <source>
        <dbReference type="ARBA" id="ARBA00022840"/>
    </source>
</evidence>
<keyword evidence="5" id="KW-0067">ATP-binding</keyword>
<dbReference type="GO" id="GO:0005829">
    <property type="term" value="C:cytosol"/>
    <property type="evidence" value="ECO:0007669"/>
    <property type="project" value="TreeGrafter"/>
</dbReference>
<dbReference type="CDD" id="cd00773">
    <property type="entry name" value="HisRS-like_core"/>
    <property type="match status" value="1"/>
</dbReference>
<dbReference type="PANTHER" id="PTHR11476:SF7">
    <property type="entry name" value="HISTIDINE--TRNA LIGASE"/>
    <property type="match status" value="1"/>
</dbReference>
<dbReference type="CDD" id="cd00859">
    <property type="entry name" value="HisRS_anticodon"/>
    <property type="match status" value="1"/>
</dbReference>
<keyword evidence="3" id="KW-0436">Ligase</keyword>
<name>A0AA39IK26_9BILA</name>
<dbReference type="PIRSF" id="PIRSF001549">
    <property type="entry name" value="His-tRNA_synth"/>
    <property type="match status" value="1"/>
</dbReference>
<dbReference type="EC" id="6.1.1.21" evidence="2"/>
<dbReference type="InterPro" id="IPR041715">
    <property type="entry name" value="HisRS-like_core"/>
</dbReference>
<evidence type="ECO:0000259" key="10">
    <source>
        <dbReference type="PROSITE" id="PS50862"/>
    </source>
</evidence>
<dbReference type="SUPFAM" id="SSF55681">
    <property type="entry name" value="Class II aaRS and biotin synthetases"/>
    <property type="match status" value="1"/>
</dbReference>
<dbReference type="GO" id="GO:0004821">
    <property type="term" value="F:histidine-tRNA ligase activity"/>
    <property type="evidence" value="ECO:0007669"/>
    <property type="project" value="UniProtKB-EC"/>
</dbReference>
<comment type="catalytic activity">
    <reaction evidence="8">
        <text>tRNA(His) + L-histidine + ATP = L-histidyl-tRNA(His) + AMP + diphosphate + H(+)</text>
        <dbReference type="Rhea" id="RHEA:17313"/>
        <dbReference type="Rhea" id="RHEA-COMP:9665"/>
        <dbReference type="Rhea" id="RHEA-COMP:9689"/>
        <dbReference type="ChEBI" id="CHEBI:15378"/>
        <dbReference type="ChEBI" id="CHEBI:30616"/>
        <dbReference type="ChEBI" id="CHEBI:33019"/>
        <dbReference type="ChEBI" id="CHEBI:57595"/>
        <dbReference type="ChEBI" id="CHEBI:78442"/>
        <dbReference type="ChEBI" id="CHEBI:78527"/>
        <dbReference type="ChEBI" id="CHEBI:456215"/>
        <dbReference type="EC" id="6.1.1.21"/>
    </reaction>
</comment>
<dbReference type="InterPro" id="IPR004516">
    <property type="entry name" value="HisRS/HisZ"/>
</dbReference>
<dbReference type="InterPro" id="IPR033656">
    <property type="entry name" value="HisRS_anticodon"/>
</dbReference>
<feature type="domain" description="Aminoacyl-transfer RNA synthetases class-II family profile" evidence="10">
    <location>
        <begin position="57"/>
        <end position="384"/>
    </location>
</feature>
<dbReference type="GO" id="GO:0005739">
    <property type="term" value="C:mitochondrion"/>
    <property type="evidence" value="ECO:0007669"/>
    <property type="project" value="TreeGrafter"/>
</dbReference>
<evidence type="ECO:0000256" key="4">
    <source>
        <dbReference type="ARBA" id="ARBA00022741"/>
    </source>
</evidence>
<dbReference type="SUPFAM" id="SSF52954">
    <property type="entry name" value="Class II aaRS ABD-related"/>
    <property type="match status" value="1"/>
</dbReference>
<evidence type="ECO:0000256" key="1">
    <source>
        <dbReference type="ARBA" id="ARBA00008226"/>
    </source>
</evidence>
<evidence type="ECO:0000256" key="7">
    <source>
        <dbReference type="ARBA" id="ARBA00023146"/>
    </source>
</evidence>
<feature type="binding site" evidence="9">
    <location>
        <begin position="110"/>
        <end position="112"/>
    </location>
    <ligand>
        <name>L-histidine</name>
        <dbReference type="ChEBI" id="CHEBI:57595"/>
    </ligand>
</feature>
<keyword evidence="7" id="KW-0030">Aminoacyl-tRNA synthetase</keyword>
<dbReference type="GO" id="GO:0005524">
    <property type="term" value="F:ATP binding"/>
    <property type="evidence" value="ECO:0007669"/>
    <property type="project" value="UniProtKB-KW"/>
</dbReference>
<gene>
    <name evidence="11" type="ORF">QR680_008746</name>
</gene>
<dbReference type="GO" id="GO:0003723">
    <property type="term" value="F:RNA binding"/>
    <property type="evidence" value="ECO:0007669"/>
    <property type="project" value="TreeGrafter"/>
</dbReference>
<comment type="caution">
    <text evidence="11">The sequence shown here is derived from an EMBL/GenBank/DDBJ whole genome shotgun (WGS) entry which is preliminary data.</text>
</comment>
<dbReference type="Pfam" id="PF03129">
    <property type="entry name" value="HGTP_anticodon"/>
    <property type="match status" value="1"/>
</dbReference>
<dbReference type="InterPro" id="IPR045864">
    <property type="entry name" value="aa-tRNA-synth_II/BPL/LPL"/>
</dbReference>
<dbReference type="GO" id="GO:0006427">
    <property type="term" value="P:histidyl-tRNA aminoacylation"/>
    <property type="evidence" value="ECO:0007669"/>
    <property type="project" value="InterPro"/>
</dbReference>
<feature type="binding site" evidence="9">
    <location>
        <position position="157"/>
    </location>
    <ligand>
        <name>L-histidine</name>
        <dbReference type="ChEBI" id="CHEBI:57595"/>
    </ligand>
</feature>
<proteinExistence type="inferred from homology"/>
<dbReference type="PANTHER" id="PTHR11476">
    <property type="entry name" value="HISTIDYL-TRNA SYNTHETASE"/>
    <property type="match status" value="1"/>
</dbReference>
<dbReference type="Gene3D" id="3.30.930.10">
    <property type="entry name" value="Bira Bifunctional Protein, Domain 2"/>
    <property type="match status" value="1"/>
</dbReference>
<dbReference type="InterPro" id="IPR006195">
    <property type="entry name" value="aa-tRNA-synth_II"/>
</dbReference>
<keyword evidence="4" id="KW-0547">Nucleotide-binding</keyword>
<dbReference type="AlphaFoldDB" id="A0AA39IK26"/>
<evidence type="ECO:0000256" key="8">
    <source>
        <dbReference type="ARBA" id="ARBA00047639"/>
    </source>
</evidence>